<name>A0A2U3P0R2_9MYCO</name>
<keyword evidence="2" id="KW-1185">Reference proteome</keyword>
<dbReference type="Proteomes" id="UP000240988">
    <property type="component" value="Unassembled WGS sequence"/>
</dbReference>
<dbReference type="EMBL" id="FUFA01000005">
    <property type="protein sequence ID" value="SPM37353.1"/>
    <property type="molecule type" value="Genomic_DNA"/>
</dbReference>
<organism evidence="1 2">
    <name type="scientific">Mycobacterium rhizamassiliense</name>
    <dbReference type="NCBI Taxonomy" id="1841860"/>
    <lineage>
        <taxon>Bacteria</taxon>
        <taxon>Bacillati</taxon>
        <taxon>Actinomycetota</taxon>
        <taxon>Actinomycetes</taxon>
        <taxon>Mycobacteriales</taxon>
        <taxon>Mycobacteriaceae</taxon>
        <taxon>Mycobacterium</taxon>
    </lineage>
</organism>
<sequence length="88" mass="10134">VTDSRPNTFLRDVKIPSTPSMRTTNSLRDYLVSTAAKDHSTLSPAEIEEHNKRVLDWLLTSHFEVVDYLGKLEESLQQQQEDQHRGLL</sequence>
<reference evidence="1 2" key="1">
    <citation type="submission" date="2017-01" db="EMBL/GenBank/DDBJ databases">
        <authorList>
            <consortium name="Urmite Genomes"/>
        </authorList>
    </citation>
    <scope>NUCLEOTIDE SEQUENCE [LARGE SCALE GENOMIC DNA]</scope>
    <source>
        <strain evidence="1 2">AB57</strain>
    </source>
</reference>
<evidence type="ECO:0000313" key="2">
    <source>
        <dbReference type="Proteomes" id="UP000240988"/>
    </source>
</evidence>
<protein>
    <submittedName>
        <fullName evidence="1">Mycobacterium rhizamassiliense ORFan</fullName>
    </submittedName>
</protein>
<proteinExistence type="predicted"/>
<accession>A0A2U3P0R2</accession>
<gene>
    <name evidence="1" type="ORF">MRAB57_5200</name>
</gene>
<evidence type="ECO:0000313" key="1">
    <source>
        <dbReference type="EMBL" id="SPM37353.1"/>
    </source>
</evidence>
<feature type="non-terminal residue" evidence="1">
    <location>
        <position position="1"/>
    </location>
</feature>
<dbReference type="AlphaFoldDB" id="A0A2U3P0R2"/>